<accession>A0A7R9QCB6</accession>
<dbReference type="OrthoDB" id="2789670at2759"/>
<dbReference type="GO" id="GO:0016705">
    <property type="term" value="F:oxidoreductase activity, acting on paired donors, with incorporation or reduction of molecular oxygen"/>
    <property type="evidence" value="ECO:0007669"/>
    <property type="project" value="InterPro"/>
</dbReference>
<evidence type="ECO:0000313" key="8">
    <source>
        <dbReference type="Proteomes" id="UP000759131"/>
    </source>
</evidence>
<dbReference type="InterPro" id="IPR036396">
    <property type="entry name" value="Cyt_P450_sf"/>
</dbReference>
<keyword evidence="4" id="KW-0560">Oxidoreductase</keyword>
<keyword evidence="3" id="KW-0479">Metal-binding</keyword>
<dbReference type="PANTHER" id="PTHR24302:SF15">
    <property type="entry name" value="FATTY-ACID PEROXYGENASE"/>
    <property type="match status" value="1"/>
</dbReference>
<dbReference type="PANTHER" id="PTHR24302">
    <property type="entry name" value="CYTOCHROME P450 FAMILY 3"/>
    <property type="match status" value="1"/>
</dbReference>
<dbReference type="GO" id="GO:0020037">
    <property type="term" value="F:heme binding"/>
    <property type="evidence" value="ECO:0007669"/>
    <property type="project" value="InterPro"/>
</dbReference>
<name>A0A7R9QCB6_9ACAR</name>
<dbReference type="Proteomes" id="UP000759131">
    <property type="component" value="Unassembled WGS sequence"/>
</dbReference>
<evidence type="ECO:0008006" key="9">
    <source>
        <dbReference type="Google" id="ProtNLM"/>
    </source>
</evidence>
<evidence type="ECO:0000313" key="7">
    <source>
        <dbReference type="EMBL" id="CAD7640621.1"/>
    </source>
</evidence>
<dbReference type="InterPro" id="IPR001128">
    <property type="entry name" value="Cyt_P450"/>
</dbReference>
<protein>
    <recommendedName>
        <fullName evidence="9">Cytochrome P450</fullName>
    </recommendedName>
</protein>
<dbReference type="SUPFAM" id="SSF48264">
    <property type="entry name" value="Cytochrome P450"/>
    <property type="match status" value="1"/>
</dbReference>
<keyword evidence="5" id="KW-0408">Iron</keyword>
<evidence type="ECO:0000256" key="5">
    <source>
        <dbReference type="ARBA" id="ARBA00023004"/>
    </source>
</evidence>
<evidence type="ECO:0000256" key="4">
    <source>
        <dbReference type="ARBA" id="ARBA00023002"/>
    </source>
</evidence>
<dbReference type="GO" id="GO:0008395">
    <property type="term" value="F:steroid hydroxylase activity"/>
    <property type="evidence" value="ECO:0007669"/>
    <property type="project" value="TreeGrafter"/>
</dbReference>
<evidence type="ECO:0000256" key="1">
    <source>
        <dbReference type="ARBA" id="ARBA00010617"/>
    </source>
</evidence>
<dbReference type="GO" id="GO:0005506">
    <property type="term" value="F:iron ion binding"/>
    <property type="evidence" value="ECO:0007669"/>
    <property type="project" value="InterPro"/>
</dbReference>
<comment type="similarity">
    <text evidence="1">Belongs to the cytochrome P450 family.</text>
</comment>
<sequence length="100" mass="11815">MLKYLNRHYNYWTKRGLNGPKPYPLVGNSLSTLFKPLPSVELEYFEKYGRLYGVFNGNKPILTVAEPEIIKSILVKDFHLFADRRVRPFDHKIIDKNLFN</sequence>
<dbReference type="EMBL" id="OC878486">
    <property type="protein sequence ID" value="CAD7640621.1"/>
    <property type="molecule type" value="Genomic_DNA"/>
</dbReference>
<keyword evidence="2" id="KW-0349">Heme</keyword>
<dbReference type="EMBL" id="CAJPIZ010023911">
    <property type="protein sequence ID" value="CAG2118343.1"/>
    <property type="molecule type" value="Genomic_DNA"/>
</dbReference>
<evidence type="ECO:0000256" key="3">
    <source>
        <dbReference type="ARBA" id="ARBA00022723"/>
    </source>
</evidence>
<dbReference type="Gene3D" id="1.10.630.10">
    <property type="entry name" value="Cytochrome P450"/>
    <property type="match status" value="1"/>
</dbReference>
<dbReference type="InterPro" id="IPR050705">
    <property type="entry name" value="Cytochrome_P450_3A"/>
</dbReference>
<organism evidence="7">
    <name type="scientific">Medioppia subpectinata</name>
    <dbReference type="NCBI Taxonomy" id="1979941"/>
    <lineage>
        <taxon>Eukaryota</taxon>
        <taxon>Metazoa</taxon>
        <taxon>Ecdysozoa</taxon>
        <taxon>Arthropoda</taxon>
        <taxon>Chelicerata</taxon>
        <taxon>Arachnida</taxon>
        <taxon>Acari</taxon>
        <taxon>Acariformes</taxon>
        <taxon>Sarcoptiformes</taxon>
        <taxon>Oribatida</taxon>
        <taxon>Brachypylina</taxon>
        <taxon>Oppioidea</taxon>
        <taxon>Oppiidae</taxon>
        <taxon>Medioppia</taxon>
    </lineage>
</organism>
<evidence type="ECO:0000256" key="2">
    <source>
        <dbReference type="ARBA" id="ARBA00022617"/>
    </source>
</evidence>
<dbReference type="Pfam" id="PF00067">
    <property type="entry name" value="p450"/>
    <property type="match status" value="1"/>
</dbReference>
<reference evidence="7" key="1">
    <citation type="submission" date="2020-11" db="EMBL/GenBank/DDBJ databases">
        <authorList>
            <person name="Tran Van P."/>
        </authorList>
    </citation>
    <scope>NUCLEOTIDE SEQUENCE</scope>
</reference>
<dbReference type="AlphaFoldDB" id="A0A7R9QCB6"/>
<evidence type="ECO:0000256" key="6">
    <source>
        <dbReference type="ARBA" id="ARBA00023033"/>
    </source>
</evidence>
<keyword evidence="6" id="KW-0503">Monooxygenase</keyword>
<proteinExistence type="inferred from homology"/>
<gene>
    <name evidence="7" type="ORF">OSB1V03_LOCUS18295</name>
</gene>
<feature type="non-terminal residue" evidence="7">
    <location>
        <position position="100"/>
    </location>
</feature>
<keyword evidence="8" id="KW-1185">Reference proteome</keyword>